<dbReference type="Pfam" id="PF01041">
    <property type="entry name" value="DegT_DnrJ_EryC1"/>
    <property type="match status" value="1"/>
</dbReference>
<reference evidence="6" key="2">
    <citation type="submission" date="2016-07" db="EMBL/GenBank/DDBJ databases">
        <authorList>
            <person name="Wan K."/>
            <person name="Booth B."/>
            <person name="Spirohn K."/>
            <person name="Hao T."/>
            <person name="Hu Y."/>
            <person name="Calderwood M."/>
            <person name="Hill D."/>
            <person name="Mohr S."/>
            <person name="Vidal M."/>
            <person name="Celniker S."/>
            <person name="Perrimon N."/>
        </authorList>
    </citation>
    <scope>NUCLEOTIDE SEQUENCE</scope>
    <source>
        <strain evidence="6">10N.222.48.A2</strain>
    </source>
</reference>
<dbReference type="RefSeq" id="WP_032555314.1">
    <property type="nucleotide sequence ID" value="NZ_MDBP01000031.1"/>
</dbReference>
<organism evidence="6 8">
    <name type="scientific">Vibrio tasmaniensis</name>
    <dbReference type="NCBI Taxonomy" id="212663"/>
    <lineage>
        <taxon>Bacteria</taxon>
        <taxon>Pseudomonadati</taxon>
        <taxon>Pseudomonadota</taxon>
        <taxon>Gammaproteobacteria</taxon>
        <taxon>Vibrionales</taxon>
        <taxon>Vibrionaceae</taxon>
        <taxon>Vibrio</taxon>
    </lineage>
</organism>
<keyword evidence="6" id="KW-0032">Aminotransferase</keyword>
<keyword evidence="1 4" id="KW-0663">Pyridoxal phosphate</keyword>
<evidence type="ECO:0000313" key="9">
    <source>
        <dbReference type="Proteomes" id="UP000308018"/>
    </source>
</evidence>
<dbReference type="Proteomes" id="UP000308018">
    <property type="component" value="Unassembled WGS sequence"/>
</dbReference>
<sequence>MIPFLDLKKINERYKDEIKASFDKVIDSGWYIMGNELEQFEREFSTYCQTKFCIGVGNGLDALTLTLKAWKIMGLIDDGDEVIVPSNTFIASVLAISECNLTPVLVDADPNNFNIDVSKIAQKITSKTKVILPVHLYGQLAPMKEICKLAEDYDLLVLEDCAQAHGAMIDGKKAGSWGHAGAFSFYPGKNLGALGDAGAITTSDEKLKEIVSALRSYGSHIKYEHIYKGVNSRLDEIQAAILRVKLKYIDEDIKDRQRVARYYIDNINNDLVKLPEWEYEESHVFHLFVIKTSEREKLSEYLLENGVQTQKHYPKFVNEQVAYAEIDHENEVRAICDDILSLPISPILTESEQKHVVNLINNWSN</sequence>
<dbReference type="CDD" id="cd00616">
    <property type="entry name" value="AHBA_syn"/>
    <property type="match status" value="1"/>
</dbReference>
<feature type="active site" description="Proton acceptor" evidence="3">
    <location>
        <position position="189"/>
    </location>
</feature>
<evidence type="ECO:0000313" key="6">
    <source>
        <dbReference type="EMBL" id="PMP17014.1"/>
    </source>
</evidence>
<dbReference type="InterPro" id="IPR015424">
    <property type="entry name" value="PyrdxlP-dep_Trfase"/>
</dbReference>
<name>A0A2N7NMD0_9VIBR</name>
<evidence type="ECO:0000256" key="5">
    <source>
        <dbReference type="RuleBase" id="RU004508"/>
    </source>
</evidence>
<dbReference type="GO" id="GO:0000271">
    <property type="term" value="P:polysaccharide biosynthetic process"/>
    <property type="evidence" value="ECO:0007669"/>
    <property type="project" value="TreeGrafter"/>
</dbReference>
<dbReference type="Gene3D" id="3.90.1150.10">
    <property type="entry name" value="Aspartate Aminotransferase, domain 1"/>
    <property type="match status" value="1"/>
</dbReference>
<comment type="caution">
    <text evidence="6">The sequence shown here is derived from an EMBL/GenBank/DDBJ whole genome shotgun (WGS) entry which is preliminary data.</text>
</comment>
<dbReference type="PANTHER" id="PTHR30244">
    <property type="entry name" value="TRANSAMINASE"/>
    <property type="match status" value="1"/>
</dbReference>
<evidence type="ECO:0000313" key="8">
    <source>
        <dbReference type="Proteomes" id="UP000235579"/>
    </source>
</evidence>
<gene>
    <name evidence="6" type="ORF">BCS92_07510</name>
    <name evidence="7" type="ORF">FC057_21130</name>
</gene>
<reference evidence="6" key="3">
    <citation type="journal article" date="2018" name="Nature">
        <title>A major lineage of non-tailed dsDNA viruses as unrecognized killers of marine bacteria.</title>
        <authorList>
            <person name="Kauffman K.M."/>
            <person name="Hussain F.A."/>
            <person name="Yang J."/>
            <person name="Arevalo P."/>
            <person name="Brown J.M."/>
            <person name="Chang W.K."/>
            <person name="VanInsberghe D."/>
            <person name="Elsherbini J."/>
            <person name="Sharma R.S."/>
            <person name="Cutler M.B."/>
            <person name="Kelly L."/>
            <person name="Polz M.F."/>
        </authorList>
    </citation>
    <scope>NUCLEOTIDE SEQUENCE</scope>
    <source>
        <strain evidence="6">10N.222.48.A2</strain>
    </source>
</reference>
<evidence type="ECO:0000256" key="4">
    <source>
        <dbReference type="PIRSR" id="PIRSR000390-2"/>
    </source>
</evidence>
<protein>
    <submittedName>
        <fullName evidence="6 7">Aminotransferase</fullName>
    </submittedName>
</protein>
<reference evidence="8" key="1">
    <citation type="submission" date="2016-07" db="EMBL/GenBank/DDBJ databases">
        <title>Nontailed viruses are major unrecognized killers of bacteria in the ocean.</title>
        <authorList>
            <person name="Kauffman K."/>
            <person name="Hussain F."/>
            <person name="Yang J."/>
            <person name="Arevalo P."/>
            <person name="Brown J."/>
            <person name="Cutler M."/>
            <person name="Kelly L."/>
            <person name="Polz M.F."/>
        </authorList>
    </citation>
    <scope>NUCLEOTIDE SEQUENCE [LARGE SCALE GENOMIC DNA]</scope>
    <source>
        <strain evidence="8">10N.222.48.A2</strain>
    </source>
</reference>
<dbReference type="InterPro" id="IPR015421">
    <property type="entry name" value="PyrdxlP-dep_Trfase_major"/>
</dbReference>
<dbReference type="EMBL" id="MDBP01000031">
    <property type="protein sequence ID" value="PMP17014.1"/>
    <property type="molecule type" value="Genomic_DNA"/>
</dbReference>
<dbReference type="InterPro" id="IPR000653">
    <property type="entry name" value="DegT/StrS_aminotransferase"/>
</dbReference>
<accession>A0A2N7NMD0</accession>
<dbReference type="SUPFAM" id="SSF53383">
    <property type="entry name" value="PLP-dependent transferases"/>
    <property type="match status" value="1"/>
</dbReference>
<feature type="modified residue" description="N6-(pyridoxal phosphate)lysine" evidence="4">
    <location>
        <position position="189"/>
    </location>
</feature>
<dbReference type="Gene3D" id="3.40.640.10">
    <property type="entry name" value="Type I PLP-dependent aspartate aminotransferase-like (Major domain)"/>
    <property type="match status" value="1"/>
</dbReference>
<dbReference type="PANTHER" id="PTHR30244:SF36">
    <property type="entry name" value="3-OXO-GLUCOSE-6-PHOSPHATE:GLUTAMATE AMINOTRANSFERASE"/>
    <property type="match status" value="1"/>
</dbReference>
<dbReference type="GO" id="GO:0008483">
    <property type="term" value="F:transaminase activity"/>
    <property type="evidence" value="ECO:0007669"/>
    <property type="project" value="UniProtKB-KW"/>
</dbReference>
<dbReference type="InterPro" id="IPR015422">
    <property type="entry name" value="PyrdxlP-dep_Trfase_small"/>
</dbReference>
<dbReference type="EMBL" id="SYVV01000039">
    <property type="protein sequence ID" value="TKG28731.1"/>
    <property type="molecule type" value="Genomic_DNA"/>
</dbReference>
<keyword evidence="6" id="KW-0808">Transferase</keyword>
<comment type="similarity">
    <text evidence="2 5">Belongs to the DegT/DnrJ/EryC1 family.</text>
</comment>
<dbReference type="Proteomes" id="UP000235579">
    <property type="component" value="Unassembled WGS sequence"/>
</dbReference>
<evidence type="ECO:0000313" key="7">
    <source>
        <dbReference type="EMBL" id="TKG28731.1"/>
    </source>
</evidence>
<evidence type="ECO:0000256" key="1">
    <source>
        <dbReference type="ARBA" id="ARBA00022898"/>
    </source>
</evidence>
<dbReference type="PIRSF" id="PIRSF000390">
    <property type="entry name" value="PLP_StrS"/>
    <property type="match status" value="1"/>
</dbReference>
<evidence type="ECO:0000256" key="2">
    <source>
        <dbReference type="ARBA" id="ARBA00037999"/>
    </source>
</evidence>
<reference evidence="7 9" key="4">
    <citation type="submission" date="2019-04" db="EMBL/GenBank/DDBJ databases">
        <title>A reverse ecology approach based on a biological definition of microbial populations.</title>
        <authorList>
            <person name="Arevalo P."/>
            <person name="Vaninsberghe D."/>
            <person name="Elsherbini J."/>
            <person name="Gore J."/>
            <person name="Polz M."/>
        </authorList>
    </citation>
    <scope>NUCLEOTIDE SEQUENCE [LARGE SCALE GENOMIC DNA]</scope>
    <source>
        <strain evidence="7 9">10N.222.45.A8</strain>
    </source>
</reference>
<dbReference type="GO" id="GO:0030170">
    <property type="term" value="F:pyridoxal phosphate binding"/>
    <property type="evidence" value="ECO:0007669"/>
    <property type="project" value="TreeGrafter"/>
</dbReference>
<dbReference type="AlphaFoldDB" id="A0A2N7NMD0"/>
<evidence type="ECO:0000256" key="3">
    <source>
        <dbReference type="PIRSR" id="PIRSR000390-1"/>
    </source>
</evidence>
<proteinExistence type="inferred from homology"/>